<dbReference type="OrthoDB" id="6507044at2759"/>
<evidence type="ECO:0000313" key="7">
    <source>
        <dbReference type="Proteomes" id="UP000799440"/>
    </source>
</evidence>
<dbReference type="PROSITE" id="PS50177">
    <property type="entry name" value="NTF2_DOMAIN"/>
    <property type="match status" value="1"/>
</dbReference>
<sequence length="125" mass="14147">MADFDTIGKEFVKFYYATFDSARPNLSALYRDNSMLTFETQQTMGTAAILEKLTNLPFQNVEHKTDTVDCQPADEQGGILVLVTGALMTEGEQRPMSFVQTFHLKPEGQTYFVFNDIFRLVYPAA</sequence>
<keyword evidence="7" id="KW-1185">Reference proteome</keyword>
<dbReference type="InterPro" id="IPR032710">
    <property type="entry name" value="NTF2-like_dom_sf"/>
</dbReference>
<accession>A0A6A6V6D0</accession>
<dbReference type="AlphaFoldDB" id="A0A6A6V6D0"/>
<dbReference type="SUPFAM" id="SSF54427">
    <property type="entry name" value="NTF2-like"/>
    <property type="match status" value="1"/>
</dbReference>
<feature type="domain" description="NTF2" evidence="5">
    <location>
        <begin position="7"/>
        <end position="120"/>
    </location>
</feature>
<dbReference type="GO" id="GO:0005635">
    <property type="term" value="C:nuclear envelope"/>
    <property type="evidence" value="ECO:0007669"/>
    <property type="project" value="UniProtKB-ARBA"/>
</dbReference>
<evidence type="ECO:0000256" key="4">
    <source>
        <dbReference type="RuleBase" id="RU369002"/>
    </source>
</evidence>
<reference evidence="6" key="1">
    <citation type="journal article" date="2020" name="Stud. Mycol.">
        <title>101 Dothideomycetes genomes: a test case for predicting lifestyles and emergence of pathogens.</title>
        <authorList>
            <person name="Haridas S."/>
            <person name="Albert R."/>
            <person name="Binder M."/>
            <person name="Bloem J."/>
            <person name="Labutti K."/>
            <person name="Salamov A."/>
            <person name="Andreopoulos B."/>
            <person name="Baker S."/>
            <person name="Barry K."/>
            <person name="Bills G."/>
            <person name="Bluhm B."/>
            <person name="Cannon C."/>
            <person name="Castanera R."/>
            <person name="Culley D."/>
            <person name="Daum C."/>
            <person name="Ezra D."/>
            <person name="Gonzalez J."/>
            <person name="Henrissat B."/>
            <person name="Kuo A."/>
            <person name="Liang C."/>
            <person name="Lipzen A."/>
            <person name="Lutzoni F."/>
            <person name="Magnuson J."/>
            <person name="Mondo S."/>
            <person name="Nolan M."/>
            <person name="Ohm R."/>
            <person name="Pangilinan J."/>
            <person name="Park H.-J."/>
            <person name="Ramirez L."/>
            <person name="Alfaro M."/>
            <person name="Sun H."/>
            <person name="Tritt A."/>
            <person name="Yoshinaga Y."/>
            <person name="Zwiers L.-H."/>
            <person name="Turgeon B."/>
            <person name="Goodwin S."/>
            <person name="Spatafora J."/>
            <person name="Crous P."/>
            <person name="Grigoriev I."/>
        </authorList>
    </citation>
    <scope>NUCLEOTIDE SEQUENCE</scope>
    <source>
        <strain evidence="6">CBS 119925</strain>
    </source>
</reference>
<comment type="function">
    <text evidence="4">Has a role in nuclear-cytoplasmic transport of proteins and mRNAs.</text>
</comment>
<dbReference type="CDD" id="cd00780">
    <property type="entry name" value="NTF2"/>
    <property type="match status" value="1"/>
</dbReference>
<evidence type="ECO:0000256" key="2">
    <source>
        <dbReference type="ARBA" id="ARBA00026247"/>
    </source>
</evidence>
<keyword evidence="4" id="KW-0539">Nucleus</keyword>
<keyword evidence="1 4" id="KW-0963">Cytoplasm</keyword>
<organism evidence="6 7">
    <name type="scientific">Sporormia fimetaria CBS 119925</name>
    <dbReference type="NCBI Taxonomy" id="1340428"/>
    <lineage>
        <taxon>Eukaryota</taxon>
        <taxon>Fungi</taxon>
        <taxon>Dikarya</taxon>
        <taxon>Ascomycota</taxon>
        <taxon>Pezizomycotina</taxon>
        <taxon>Dothideomycetes</taxon>
        <taxon>Pleosporomycetidae</taxon>
        <taxon>Pleosporales</taxon>
        <taxon>Sporormiaceae</taxon>
        <taxon>Sporormia</taxon>
    </lineage>
</organism>
<dbReference type="GO" id="GO:0005737">
    <property type="term" value="C:cytoplasm"/>
    <property type="evidence" value="ECO:0007669"/>
    <property type="project" value="UniProtKB-SubCell"/>
</dbReference>
<evidence type="ECO:0000256" key="1">
    <source>
        <dbReference type="ARBA" id="ARBA00022490"/>
    </source>
</evidence>
<comment type="subcellular location">
    <subcellularLocation>
        <location evidence="4">Cytoplasm</location>
    </subcellularLocation>
    <subcellularLocation>
        <location evidence="4">Nucleus</location>
    </subcellularLocation>
</comment>
<dbReference type="InterPro" id="IPR045875">
    <property type="entry name" value="NTF2"/>
</dbReference>
<protein>
    <recommendedName>
        <fullName evidence="2 4">Nuclear transport factor 2</fullName>
        <shortName evidence="4">NTF-2</shortName>
    </recommendedName>
</protein>
<dbReference type="Pfam" id="PF02136">
    <property type="entry name" value="NTF2"/>
    <property type="match status" value="1"/>
</dbReference>
<dbReference type="InterPro" id="IPR018222">
    <property type="entry name" value="Nuclear_transport_factor_2_euk"/>
</dbReference>
<keyword evidence="4" id="KW-0813">Transport</keyword>
<dbReference type="InterPro" id="IPR002075">
    <property type="entry name" value="NTF2_dom"/>
</dbReference>
<proteinExistence type="predicted"/>
<dbReference type="FunFam" id="3.10.450.50:FF:000005">
    <property type="entry name" value="Nuclear transport factor 2"/>
    <property type="match status" value="1"/>
</dbReference>
<gene>
    <name evidence="6" type="ORF">M011DRAFT_479228</name>
</gene>
<dbReference type="GO" id="GO:0051028">
    <property type="term" value="P:mRNA transport"/>
    <property type="evidence" value="ECO:0007669"/>
    <property type="project" value="UniProtKB-UniRule"/>
</dbReference>
<evidence type="ECO:0000259" key="5">
    <source>
        <dbReference type="PROSITE" id="PS50177"/>
    </source>
</evidence>
<comment type="function">
    <text evidence="3">Facilitates protein transport into the nucleus. Could be part of a multicomponent system of cytosolic factors that assemble at the pore complex during nuclear import.</text>
</comment>
<evidence type="ECO:0000256" key="3">
    <source>
        <dbReference type="ARBA" id="ARBA00053082"/>
    </source>
</evidence>
<evidence type="ECO:0000313" key="6">
    <source>
        <dbReference type="EMBL" id="KAF2745070.1"/>
    </source>
</evidence>
<dbReference type="Gene3D" id="3.10.450.50">
    <property type="match status" value="1"/>
</dbReference>
<dbReference type="EMBL" id="MU006584">
    <property type="protein sequence ID" value="KAF2745070.1"/>
    <property type="molecule type" value="Genomic_DNA"/>
</dbReference>
<dbReference type="GO" id="GO:0006606">
    <property type="term" value="P:protein import into nucleus"/>
    <property type="evidence" value="ECO:0007669"/>
    <property type="project" value="UniProtKB-ARBA"/>
</dbReference>
<dbReference type="PANTHER" id="PTHR12612">
    <property type="entry name" value="NUCLEAR TRANSPORT FACTOR 2"/>
    <property type="match status" value="1"/>
</dbReference>
<name>A0A6A6V6D0_9PLEO</name>
<keyword evidence="4" id="KW-0653">Protein transport</keyword>
<dbReference type="Proteomes" id="UP000799440">
    <property type="component" value="Unassembled WGS sequence"/>
</dbReference>